<comment type="caution">
    <text evidence="2">The sequence shown here is derived from an EMBL/GenBank/DDBJ whole genome shotgun (WGS) entry which is preliminary data.</text>
</comment>
<reference evidence="2 3" key="1">
    <citation type="journal article" date="2015" name="PLoS Pathog.">
        <title>Leptomonas seymouri: Adaptations to the Dixenous Life Cycle Analyzed by Genome Sequencing, Transcriptome Profiling and Co-infection with Leishmania donovani.</title>
        <authorList>
            <person name="Kraeva N."/>
            <person name="Butenko A."/>
            <person name="Hlavacova J."/>
            <person name="Kostygov A."/>
            <person name="Myskova J."/>
            <person name="Grybchuk D."/>
            <person name="Lestinova T."/>
            <person name="Votypka J."/>
            <person name="Volf P."/>
            <person name="Opperdoes F."/>
            <person name="Flegontov P."/>
            <person name="Lukes J."/>
            <person name="Yurchenko V."/>
        </authorList>
    </citation>
    <scope>NUCLEOTIDE SEQUENCE [LARGE SCALE GENOMIC DNA]</scope>
    <source>
        <strain evidence="2 3">ATCC 30220</strain>
    </source>
</reference>
<dbReference type="InterPro" id="IPR036412">
    <property type="entry name" value="HAD-like_sf"/>
</dbReference>
<dbReference type="VEuPathDB" id="TriTrypDB:Lsey_0026_0360"/>
<sequence length="827" mass="94846">MPAEVVLMMDLAGVITTSPFPAARRLCESMMRCVFERAGTHMIVERSFDHTIPFLARKYSNFFFTVMDFTEHTRGLKGAFERLELGEINRLEFIRDFTAEIHFMLLALSKGNREELDDLNIAFPQRVDALKKRFPLLRDPVVQLHIKDLVDVEAFLCTIEKVSPRKNVLNLLHYLRAKSQQEIRLFAMGNTWEFEGQYRRMAKAMTYSVTDSVSSAFPVTCPVEYGKEGSAYQNSFEVTGLFDGYVQSYVYHKRKPYPDIFMQALEEVRVGRTPTGEALRYDIKPNIFYFDDVEAHCKVARQLPGSPFTDVFLIEDGACDVYKDIIAALKIVAEKDPFWAEVVAGAEKEIGPLFRPPADPQGRPISWVTEELHNYNKNLLFIPPPPNDICIPVRVLEKDRYRMDDDDQERILFYCAQHLPHLFPLTIPPQAGPGMNLRTQPGLATSAGPIVFDYMEGSKFFESYRISLRTGSYILRIQPRGPSPYLSADIRREYEVMAHLHETSPELRVPATLLYCDSYAVCGRRFFLRRYRDGENLHANSQLIQPHIRRPYSQRRVMVINVELRPKRFYRQMMKALTTLHNSSLPAFMKQAEEEMRRSKKRVHPLMLSIMNSIEMYKLALSKSGTPGRFGVQLRSTAVEELSKTLLTCFDQTQFSQAMVPMPDRLVILHGSFDLSSVIFTHRSLEGRAKYPPQLIGMVQFKFTRLGDPLIDVATAAMFNFLSQPEGIYGSPQDIKMLFPTPSDILEMYCSTRGYMQHLDRRHRDDIFKVYLASLCLQRASMVMTELVTSSVPADGNRGAHSRSIAQVDQLAQRGLEILLSRKTAKL</sequence>
<dbReference type="SUPFAM" id="SSF56784">
    <property type="entry name" value="HAD-like"/>
    <property type="match status" value="1"/>
</dbReference>
<dbReference type="OrthoDB" id="434771at2759"/>
<evidence type="ECO:0000313" key="2">
    <source>
        <dbReference type="EMBL" id="KPI89340.1"/>
    </source>
</evidence>
<feature type="domain" description="Aminoglycoside phosphotransferase" evidence="1">
    <location>
        <begin position="463"/>
        <end position="719"/>
    </location>
</feature>
<dbReference type="EMBL" id="LJSK01000026">
    <property type="protein sequence ID" value="KPI89340.1"/>
    <property type="molecule type" value="Genomic_DNA"/>
</dbReference>
<gene>
    <name evidence="2" type="ORF">ABL78_1569</name>
</gene>
<dbReference type="InterPro" id="IPR052898">
    <property type="entry name" value="ACAD10-like"/>
</dbReference>
<dbReference type="SUPFAM" id="SSF56112">
    <property type="entry name" value="Protein kinase-like (PK-like)"/>
    <property type="match status" value="1"/>
</dbReference>
<accession>A0A0N1IM33</accession>
<proteinExistence type="predicted"/>
<dbReference type="Gene3D" id="3.30.200.20">
    <property type="entry name" value="Phosphorylase Kinase, domain 1"/>
    <property type="match status" value="1"/>
</dbReference>
<dbReference type="Pfam" id="PF01636">
    <property type="entry name" value="APH"/>
    <property type="match status" value="1"/>
</dbReference>
<dbReference type="Gene3D" id="3.90.1200.10">
    <property type="match status" value="1"/>
</dbReference>
<dbReference type="InterPro" id="IPR011009">
    <property type="entry name" value="Kinase-like_dom_sf"/>
</dbReference>
<dbReference type="Proteomes" id="UP000038009">
    <property type="component" value="Unassembled WGS sequence"/>
</dbReference>
<keyword evidence="3" id="KW-1185">Reference proteome</keyword>
<organism evidence="2 3">
    <name type="scientific">Leptomonas seymouri</name>
    <dbReference type="NCBI Taxonomy" id="5684"/>
    <lineage>
        <taxon>Eukaryota</taxon>
        <taxon>Discoba</taxon>
        <taxon>Euglenozoa</taxon>
        <taxon>Kinetoplastea</taxon>
        <taxon>Metakinetoplastina</taxon>
        <taxon>Trypanosomatida</taxon>
        <taxon>Trypanosomatidae</taxon>
        <taxon>Leishmaniinae</taxon>
        <taxon>Leptomonas</taxon>
    </lineage>
</organism>
<evidence type="ECO:0000259" key="1">
    <source>
        <dbReference type="Pfam" id="PF01636"/>
    </source>
</evidence>
<dbReference type="InterPro" id="IPR002575">
    <property type="entry name" value="Aminoglycoside_PTrfase"/>
</dbReference>
<protein>
    <recommendedName>
        <fullName evidence="1">Aminoglycoside phosphotransferase domain-containing protein</fullName>
    </recommendedName>
</protein>
<dbReference type="OMA" id="WVTEELH"/>
<dbReference type="PANTHER" id="PTHR47829">
    <property type="entry name" value="HYDROLASE, PUTATIVE (AFU_ORTHOLOGUE AFUA_1G12880)-RELATED"/>
    <property type="match status" value="1"/>
</dbReference>
<dbReference type="Gene3D" id="3.40.50.1000">
    <property type="entry name" value="HAD superfamily/HAD-like"/>
    <property type="match status" value="1"/>
</dbReference>
<name>A0A0N1IM33_LEPSE</name>
<evidence type="ECO:0000313" key="3">
    <source>
        <dbReference type="Proteomes" id="UP000038009"/>
    </source>
</evidence>
<dbReference type="AlphaFoldDB" id="A0A0N1IM33"/>
<dbReference type="InterPro" id="IPR023214">
    <property type="entry name" value="HAD_sf"/>
</dbReference>
<dbReference type="PANTHER" id="PTHR47829:SF1">
    <property type="entry name" value="HAD FAMILY PHOSPHATASE"/>
    <property type="match status" value="1"/>
</dbReference>